<dbReference type="Proteomes" id="UP001303647">
    <property type="component" value="Unassembled WGS sequence"/>
</dbReference>
<dbReference type="EMBL" id="MU857725">
    <property type="protein sequence ID" value="KAK4244744.1"/>
    <property type="molecule type" value="Genomic_DNA"/>
</dbReference>
<protein>
    <submittedName>
        <fullName evidence="1">Uncharacterized protein</fullName>
    </submittedName>
</protein>
<keyword evidence="2" id="KW-1185">Reference proteome</keyword>
<evidence type="ECO:0000313" key="1">
    <source>
        <dbReference type="EMBL" id="KAK4244744.1"/>
    </source>
</evidence>
<sequence length="551" mass="63551">MASEELEHVQATPPAPNAFLDPLLERVRAFNAREPRHYVGMAGITLRAEMPRIRNPREPQVLCMEPPAVFEAVNAHFSTKIHAFFSAMQTLEDMADKQPPDEPDLIRPGVGLQPEIEIAQQSFDFPSDCLHRSFYSRRLAVQNVDSLPLLNRVTKLRVFPEVNYASDAGMELIHQRPVSPRVPLELTARLPHLRELDCPYLWERLPVAFWSRALRIFTRDWEGPWRDARAEFARGVRHLMPVMPSSFTKARFWFWNAGWGNEMDQAEQMPDLVTGASQTPSEFEGMDPVSLGLRELGSRLEELDTRALITPDLFPPGGGDGAKASNASSSWPRMRHLTVEFHPCAPTGRWYFSGPRGEDPCPTGFAVTKEKHYPPGQEDIEETHDLWSREEDEWEGLHKDENIYQLRRPDMFRIRPIEERINPLLLAFVSSLRRETMPCLEDAELFTWLTWLPSEERRKENEGTVKLPPASSASPYVADDCQVMFRWGVKYEAPKGDDKGKVTWQVGENWRPKDEIIRAFEDLLGEDRDNMEWQSFEYVEDRNPDRLAWCD</sequence>
<gene>
    <name evidence="1" type="ORF">C7999DRAFT_17010</name>
</gene>
<comment type="caution">
    <text evidence="1">The sequence shown here is derived from an EMBL/GenBank/DDBJ whole genome shotgun (WGS) entry which is preliminary data.</text>
</comment>
<dbReference type="AlphaFoldDB" id="A0AAN7HM00"/>
<organism evidence="1 2">
    <name type="scientific">Corynascus novoguineensis</name>
    <dbReference type="NCBI Taxonomy" id="1126955"/>
    <lineage>
        <taxon>Eukaryota</taxon>
        <taxon>Fungi</taxon>
        <taxon>Dikarya</taxon>
        <taxon>Ascomycota</taxon>
        <taxon>Pezizomycotina</taxon>
        <taxon>Sordariomycetes</taxon>
        <taxon>Sordariomycetidae</taxon>
        <taxon>Sordariales</taxon>
        <taxon>Chaetomiaceae</taxon>
        <taxon>Corynascus</taxon>
    </lineage>
</organism>
<accession>A0AAN7HM00</accession>
<reference evidence="1" key="2">
    <citation type="submission" date="2023-05" db="EMBL/GenBank/DDBJ databases">
        <authorList>
            <consortium name="Lawrence Berkeley National Laboratory"/>
            <person name="Steindorff A."/>
            <person name="Hensen N."/>
            <person name="Bonometti L."/>
            <person name="Westerberg I."/>
            <person name="Brannstrom I.O."/>
            <person name="Guillou S."/>
            <person name="Cros-Aarteil S."/>
            <person name="Calhoun S."/>
            <person name="Haridas S."/>
            <person name="Kuo A."/>
            <person name="Mondo S."/>
            <person name="Pangilinan J."/>
            <person name="Riley R."/>
            <person name="Labutti K."/>
            <person name="Andreopoulos B."/>
            <person name="Lipzen A."/>
            <person name="Chen C."/>
            <person name="Yanf M."/>
            <person name="Daum C."/>
            <person name="Ng V."/>
            <person name="Clum A."/>
            <person name="Ohm R."/>
            <person name="Martin F."/>
            <person name="Silar P."/>
            <person name="Natvig D."/>
            <person name="Lalanne C."/>
            <person name="Gautier V."/>
            <person name="Ament-Velasquez S.L."/>
            <person name="Kruys A."/>
            <person name="Hutchinson M.I."/>
            <person name="Powell A.J."/>
            <person name="Barry K."/>
            <person name="Miller A.N."/>
            <person name="Grigoriev I.V."/>
            <person name="Debuchy R."/>
            <person name="Gladieux P."/>
            <person name="Thoren M.H."/>
            <person name="Johannesson H."/>
        </authorList>
    </citation>
    <scope>NUCLEOTIDE SEQUENCE</scope>
    <source>
        <strain evidence="1">CBS 359.72</strain>
    </source>
</reference>
<proteinExistence type="predicted"/>
<reference evidence="1" key="1">
    <citation type="journal article" date="2023" name="Mol. Phylogenet. Evol.">
        <title>Genome-scale phylogeny and comparative genomics of the fungal order Sordariales.</title>
        <authorList>
            <person name="Hensen N."/>
            <person name="Bonometti L."/>
            <person name="Westerberg I."/>
            <person name="Brannstrom I.O."/>
            <person name="Guillou S."/>
            <person name="Cros-Aarteil S."/>
            <person name="Calhoun S."/>
            <person name="Haridas S."/>
            <person name="Kuo A."/>
            <person name="Mondo S."/>
            <person name="Pangilinan J."/>
            <person name="Riley R."/>
            <person name="LaButti K."/>
            <person name="Andreopoulos B."/>
            <person name="Lipzen A."/>
            <person name="Chen C."/>
            <person name="Yan M."/>
            <person name="Daum C."/>
            <person name="Ng V."/>
            <person name="Clum A."/>
            <person name="Steindorff A."/>
            <person name="Ohm R.A."/>
            <person name="Martin F."/>
            <person name="Silar P."/>
            <person name="Natvig D.O."/>
            <person name="Lalanne C."/>
            <person name="Gautier V."/>
            <person name="Ament-Velasquez S.L."/>
            <person name="Kruys A."/>
            <person name="Hutchinson M.I."/>
            <person name="Powell A.J."/>
            <person name="Barry K."/>
            <person name="Miller A.N."/>
            <person name="Grigoriev I.V."/>
            <person name="Debuchy R."/>
            <person name="Gladieux P."/>
            <person name="Hiltunen Thoren M."/>
            <person name="Johannesson H."/>
        </authorList>
    </citation>
    <scope>NUCLEOTIDE SEQUENCE</scope>
    <source>
        <strain evidence="1">CBS 359.72</strain>
    </source>
</reference>
<evidence type="ECO:0000313" key="2">
    <source>
        <dbReference type="Proteomes" id="UP001303647"/>
    </source>
</evidence>
<name>A0AAN7HM00_9PEZI</name>